<gene>
    <name evidence="14" type="ORF">SAMN06295933_3089</name>
</gene>
<dbReference type="GO" id="GO:0005886">
    <property type="term" value="C:plasma membrane"/>
    <property type="evidence" value="ECO:0007669"/>
    <property type="project" value="UniProtKB-SubCell"/>
</dbReference>
<dbReference type="InterPro" id="IPR004089">
    <property type="entry name" value="MCPsignal_dom"/>
</dbReference>
<dbReference type="GO" id="GO:0006935">
    <property type="term" value="P:chemotaxis"/>
    <property type="evidence" value="ECO:0007669"/>
    <property type="project" value="UniProtKB-KW"/>
</dbReference>
<dbReference type="STRING" id="1519643.SAMN06295933_3089"/>
<evidence type="ECO:0000259" key="13">
    <source>
        <dbReference type="PROSITE" id="PS50885"/>
    </source>
</evidence>
<keyword evidence="2" id="KW-1003">Cell membrane</keyword>
<dbReference type="Pfam" id="PF00989">
    <property type="entry name" value="PAS"/>
    <property type="match status" value="1"/>
</dbReference>
<dbReference type="FunFam" id="1.10.287.950:FF:000001">
    <property type="entry name" value="Methyl-accepting chemotaxis sensory transducer"/>
    <property type="match status" value="1"/>
</dbReference>
<evidence type="ECO:0000259" key="12">
    <source>
        <dbReference type="PROSITE" id="PS50113"/>
    </source>
</evidence>
<feature type="domain" description="PAC" evidence="12">
    <location>
        <begin position="431"/>
        <end position="483"/>
    </location>
</feature>
<reference evidence="15" key="1">
    <citation type="submission" date="2017-04" db="EMBL/GenBank/DDBJ databases">
        <authorList>
            <person name="Varghese N."/>
            <person name="Submissions S."/>
        </authorList>
    </citation>
    <scope>NUCLEOTIDE SEQUENCE [LARGE SCALE GENOMIC DNA]</scope>
    <source>
        <strain evidence="15">K3S</strain>
    </source>
</reference>
<evidence type="ECO:0000256" key="3">
    <source>
        <dbReference type="ARBA" id="ARBA00022500"/>
    </source>
</evidence>
<dbReference type="SUPFAM" id="SSF55785">
    <property type="entry name" value="PYP-like sensor domain (PAS domain)"/>
    <property type="match status" value="1"/>
</dbReference>
<accession>A0A1X7EKL0</accession>
<dbReference type="RefSeq" id="WP_085103813.1">
    <property type="nucleotide sequence ID" value="NZ_FWZU01000005.1"/>
</dbReference>
<keyword evidence="15" id="KW-1185">Reference proteome</keyword>
<keyword evidence="5 10" id="KW-1133">Transmembrane helix</keyword>
<keyword evidence="7 9" id="KW-0807">Transducer</keyword>
<evidence type="ECO:0000256" key="7">
    <source>
        <dbReference type="ARBA" id="ARBA00023224"/>
    </source>
</evidence>
<comment type="similarity">
    <text evidence="8">Belongs to the methyl-accepting chemotaxis (MCP) protein family.</text>
</comment>
<dbReference type="PANTHER" id="PTHR32089">
    <property type="entry name" value="METHYL-ACCEPTING CHEMOTAXIS PROTEIN MCPB"/>
    <property type="match status" value="1"/>
</dbReference>
<organism evidence="14 15">
    <name type="scientific">Desulfovibrio gilichinskyi</name>
    <dbReference type="NCBI Taxonomy" id="1519643"/>
    <lineage>
        <taxon>Bacteria</taxon>
        <taxon>Pseudomonadati</taxon>
        <taxon>Thermodesulfobacteriota</taxon>
        <taxon>Desulfovibrionia</taxon>
        <taxon>Desulfovibrionales</taxon>
        <taxon>Desulfovibrionaceae</taxon>
        <taxon>Desulfovibrio</taxon>
    </lineage>
</organism>
<comment type="subcellular location">
    <subcellularLocation>
        <location evidence="1">Cell membrane</location>
        <topology evidence="1">Multi-pass membrane protein</topology>
    </subcellularLocation>
</comment>
<dbReference type="InterPro" id="IPR003660">
    <property type="entry name" value="HAMP_dom"/>
</dbReference>
<dbReference type="EMBL" id="FWZU01000005">
    <property type="protein sequence ID" value="SMF35513.1"/>
    <property type="molecule type" value="Genomic_DNA"/>
</dbReference>
<proteinExistence type="inferred from homology"/>
<feature type="transmembrane region" description="Helical" evidence="10">
    <location>
        <begin position="12"/>
        <end position="32"/>
    </location>
</feature>
<dbReference type="Gene3D" id="3.30.450.20">
    <property type="entry name" value="PAS domain"/>
    <property type="match status" value="3"/>
</dbReference>
<dbReference type="InterPro" id="IPR013767">
    <property type="entry name" value="PAS_fold"/>
</dbReference>
<dbReference type="OrthoDB" id="9816383at2"/>
<keyword evidence="4 10" id="KW-0812">Transmembrane</keyword>
<dbReference type="CDD" id="cd00130">
    <property type="entry name" value="PAS"/>
    <property type="match status" value="1"/>
</dbReference>
<evidence type="ECO:0000256" key="8">
    <source>
        <dbReference type="ARBA" id="ARBA00029447"/>
    </source>
</evidence>
<dbReference type="InterPro" id="IPR000700">
    <property type="entry name" value="PAS-assoc_C"/>
</dbReference>
<feature type="transmembrane region" description="Helical" evidence="10">
    <location>
        <begin position="285"/>
        <end position="304"/>
    </location>
</feature>
<dbReference type="CDD" id="cd12912">
    <property type="entry name" value="PDC2_MCP_like"/>
    <property type="match status" value="1"/>
</dbReference>
<dbReference type="AlphaFoldDB" id="A0A1X7EKL0"/>
<dbReference type="InterPro" id="IPR035965">
    <property type="entry name" value="PAS-like_dom_sf"/>
</dbReference>
<evidence type="ECO:0000256" key="9">
    <source>
        <dbReference type="PROSITE-ProRule" id="PRU00284"/>
    </source>
</evidence>
<evidence type="ECO:0000259" key="11">
    <source>
        <dbReference type="PROSITE" id="PS50111"/>
    </source>
</evidence>
<dbReference type="PROSITE" id="PS50885">
    <property type="entry name" value="HAMP"/>
    <property type="match status" value="1"/>
</dbReference>
<feature type="domain" description="Methyl-accepting transducer" evidence="11">
    <location>
        <begin position="498"/>
        <end position="734"/>
    </location>
</feature>
<name>A0A1X7EKL0_9BACT</name>
<dbReference type="SMART" id="SM00283">
    <property type="entry name" value="MA"/>
    <property type="match status" value="1"/>
</dbReference>
<evidence type="ECO:0000313" key="14">
    <source>
        <dbReference type="EMBL" id="SMF35513.1"/>
    </source>
</evidence>
<evidence type="ECO:0000256" key="1">
    <source>
        <dbReference type="ARBA" id="ARBA00004651"/>
    </source>
</evidence>
<dbReference type="PROSITE" id="PS50111">
    <property type="entry name" value="CHEMOTAXIS_TRANSDUC_2"/>
    <property type="match status" value="1"/>
</dbReference>
<dbReference type="Pfam" id="PF00015">
    <property type="entry name" value="MCPsignal"/>
    <property type="match status" value="1"/>
</dbReference>
<keyword evidence="3" id="KW-0145">Chemotaxis</keyword>
<dbReference type="GO" id="GO:0006355">
    <property type="term" value="P:regulation of DNA-templated transcription"/>
    <property type="evidence" value="ECO:0007669"/>
    <property type="project" value="InterPro"/>
</dbReference>
<dbReference type="GO" id="GO:0007165">
    <property type="term" value="P:signal transduction"/>
    <property type="evidence" value="ECO:0007669"/>
    <property type="project" value="UniProtKB-KW"/>
</dbReference>
<evidence type="ECO:0000313" key="15">
    <source>
        <dbReference type="Proteomes" id="UP000192906"/>
    </source>
</evidence>
<dbReference type="Proteomes" id="UP000192906">
    <property type="component" value="Unassembled WGS sequence"/>
</dbReference>
<sequence length="770" mass="83507">MKVKSINTKLAFWITGIVFACIVVFVVVVSSLTNNAVFEIQKQNMEVLNLKLVQEAESFLDISRLDLKGYASNREYLHSFVDSYVRAGINKSLKSRIEEHGGMQAMAGFDKTGKIIFGLDNKGENLAGLNWGNKEYVQDILNGKDFSISDIIKLKGDNSHVVMMAVPVKDPGGRMFGGFLIGLDWDKYANDLIHDVSIGKHGYAYIISSDGHFLAHKDPSLVGEDVSAYDFIKKTLSAKKGFISYEWQGQEKVQSFMNVPMTGWVVCMSAYVSDLTEAATYERNILIAMGFGMILFLVGTIVFITRKQVIAPMDLIKDFTSEISQGNFKAELDGIFTCELLELSDNIKHMVAELKNKLGFSEGVLKGISTPCIVADANEKALFVNQYMLDLFNRPGVPADYIGRTVGDVVYGEPSRSTIVTKAIKENREHNNLEMDLNHPSGDAFNLLVNVSPLFDLDERMLGAILMATDMTEIKKQQRIIEEKNIMISDAAESATEISNQVASFSEALAAQIEQSSRGAEEQSAMASEAATAMDEMNSTVFEVARNASTAAGSADVAQEKALAGDKMVVKAVETIAEVHAISDALSHDMAELGTQAEGIGHIMGVITDIADQTNLLALNAAIEAARAGEAGRGFAVVADEVRKLAEKTMTATGEVGSYITQIQNSTRKNIVSAEKSTESILTVTELINKSGDILKEIVASISETSDQVRSIATASEQQSAASEEISRSTGQINTIAGETAQAMTESAEAVSRLTSLARELNAIIAKMQG</sequence>
<dbReference type="PANTHER" id="PTHR32089:SF112">
    <property type="entry name" value="LYSOZYME-LIKE PROTEIN-RELATED"/>
    <property type="match status" value="1"/>
</dbReference>
<dbReference type="CDD" id="cd11386">
    <property type="entry name" value="MCP_signal"/>
    <property type="match status" value="1"/>
</dbReference>
<dbReference type="PROSITE" id="PS50113">
    <property type="entry name" value="PAC"/>
    <property type="match status" value="1"/>
</dbReference>
<keyword evidence="6 10" id="KW-0472">Membrane</keyword>
<dbReference type="CDD" id="cd12914">
    <property type="entry name" value="PDC1_DGC_like"/>
    <property type="match status" value="1"/>
</dbReference>
<evidence type="ECO:0000256" key="5">
    <source>
        <dbReference type="ARBA" id="ARBA00022989"/>
    </source>
</evidence>
<dbReference type="PROSITE" id="PS51257">
    <property type="entry name" value="PROKAR_LIPOPROTEIN"/>
    <property type="match status" value="1"/>
</dbReference>
<dbReference type="Pfam" id="PF02743">
    <property type="entry name" value="dCache_1"/>
    <property type="match status" value="1"/>
</dbReference>
<protein>
    <submittedName>
        <fullName evidence="14">Methyl-accepting chemotaxis sensory transducer with Pas/Pac sensor /methyl-accepting chemotaxis sensory transducer with Cache sensor</fullName>
    </submittedName>
</protein>
<dbReference type="InterPro" id="IPR000014">
    <property type="entry name" value="PAS"/>
</dbReference>
<evidence type="ECO:0000256" key="10">
    <source>
        <dbReference type="SAM" id="Phobius"/>
    </source>
</evidence>
<dbReference type="SUPFAM" id="SSF58104">
    <property type="entry name" value="Methyl-accepting chemotaxis protein (MCP) signaling domain"/>
    <property type="match status" value="1"/>
</dbReference>
<evidence type="ECO:0000256" key="6">
    <source>
        <dbReference type="ARBA" id="ARBA00023136"/>
    </source>
</evidence>
<evidence type="ECO:0000256" key="2">
    <source>
        <dbReference type="ARBA" id="ARBA00022475"/>
    </source>
</evidence>
<feature type="domain" description="HAMP" evidence="13">
    <location>
        <begin position="307"/>
        <end position="359"/>
    </location>
</feature>
<evidence type="ECO:0000256" key="4">
    <source>
        <dbReference type="ARBA" id="ARBA00022692"/>
    </source>
</evidence>
<dbReference type="Gene3D" id="1.10.287.950">
    <property type="entry name" value="Methyl-accepting chemotaxis protein"/>
    <property type="match status" value="1"/>
</dbReference>
<dbReference type="InterPro" id="IPR033479">
    <property type="entry name" value="dCache_1"/>
</dbReference>